<evidence type="ECO:0000313" key="2">
    <source>
        <dbReference type="EMBL" id="GBN64262.1"/>
    </source>
</evidence>
<dbReference type="Proteomes" id="UP000499080">
    <property type="component" value="Unassembled WGS sequence"/>
</dbReference>
<gene>
    <name evidence="2" type="ORF">AVEN_180280_1</name>
    <name evidence="3" type="ORF">AVEN_79590_1</name>
</gene>
<dbReference type="EMBL" id="BGPR01014223">
    <property type="protein sequence ID" value="GBN64262.1"/>
    <property type="molecule type" value="Genomic_DNA"/>
</dbReference>
<dbReference type="AlphaFoldDB" id="A0A4Y2QLR6"/>
<evidence type="ECO:0000256" key="1">
    <source>
        <dbReference type="SAM" id="SignalP"/>
    </source>
</evidence>
<protein>
    <recommendedName>
        <fullName evidence="5">Secreted protein</fullName>
    </recommendedName>
</protein>
<evidence type="ECO:0000313" key="3">
    <source>
        <dbReference type="EMBL" id="GBN64474.1"/>
    </source>
</evidence>
<feature type="signal peptide" evidence="1">
    <location>
        <begin position="1"/>
        <end position="16"/>
    </location>
</feature>
<name>A0A4Y2QLR6_ARAVE</name>
<accession>A0A4Y2QLR6</accession>
<reference evidence="2 4" key="1">
    <citation type="journal article" date="2019" name="Sci. Rep.">
        <title>Orb-weaving spider Araneus ventricosus genome elucidates the spidroin gene catalogue.</title>
        <authorList>
            <person name="Kono N."/>
            <person name="Nakamura H."/>
            <person name="Ohtoshi R."/>
            <person name="Moran D.A.P."/>
            <person name="Shinohara A."/>
            <person name="Yoshida Y."/>
            <person name="Fujiwara M."/>
            <person name="Mori M."/>
            <person name="Tomita M."/>
            <person name="Arakawa K."/>
        </authorList>
    </citation>
    <scope>NUCLEOTIDE SEQUENCE [LARGE SCALE GENOMIC DNA]</scope>
</reference>
<dbReference type="EMBL" id="BGPR01014264">
    <property type="protein sequence ID" value="GBN64474.1"/>
    <property type="molecule type" value="Genomic_DNA"/>
</dbReference>
<comment type="caution">
    <text evidence="2">The sequence shown here is derived from an EMBL/GenBank/DDBJ whole genome shotgun (WGS) entry which is preliminary data.</text>
</comment>
<sequence>MFIGVISAVWLMLSSQLNVGIRPCLVESSTWWGPSLNCLHFHHTICSHMIPGPYTSSSHLNFQLSASIGLSHSAQLLTFPYMPTFVKPVCCPYMRAQNSQLIQFFCFLRAGVFCVI</sequence>
<keyword evidence="1" id="KW-0732">Signal</keyword>
<organism evidence="2 4">
    <name type="scientific">Araneus ventricosus</name>
    <name type="common">Orbweaver spider</name>
    <name type="synonym">Epeira ventricosa</name>
    <dbReference type="NCBI Taxonomy" id="182803"/>
    <lineage>
        <taxon>Eukaryota</taxon>
        <taxon>Metazoa</taxon>
        <taxon>Ecdysozoa</taxon>
        <taxon>Arthropoda</taxon>
        <taxon>Chelicerata</taxon>
        <taxon>Arachnida</taxon>
        <taxon>Araneae</taxon>
        <taxon>Araneomorphae</taxon>
        <taxon>Entelegynae</taxon>
        <taxon>Araneoidea</taxon>
        <taxon>Araneidae</taxon>
        <taxon>Araneus</taxon>
    </lineage>
</organism>
<evidence type="ECO:0008006" key="5">
    <source>
        <dbReference type="Google" id="ProtNLM"/>
    </source>
</evidence>
<proteinExistence type="predicted"/>
<feature type="chain" id="PRO_5036129220" description="Secreted protein" evidence="1">
    <location>
        <begin position="17"/>
        <end position="116"/>
    </location>
</feature>
<keyword evidence="4" id="KW-1185">Reference proteome</keyword>
<evidence type="ECO:0000313" key="4">
    <source>
        <dbReference type="Proteomes" id="UP000499080"/>
    </source>
</evidence>